<dbReference type="GO" id="GO:0032259">
    <property type="term" value="P:methylation"/>
    <property type="evidence" value="ECO:0007669"/>
    <property type="project" value="UniProtKB-KW"/>
</dbReference>
<dbReference type="InterPro" id="IPR013216">
    <property type="entry name" value="Methyltransf_11"/>
</dbReference>
<name>A0A845F2K3_9BACL</name>
<sequence length="257" mass="28981">MKINEHNRIVWDKKVADGVSYTKPVTSKMIEESKKGNWHITVTTEKPVPREWFPITLGVKILCLASGGGQQGPILAAAGAEVTVVDLSEKQLEQDRFVAERDHLQLTIEKGDMTDLSFIPNNTFDMIVHPVSNVFVEHIWPVWKEAARVLKDGGTLISGFTNPLLYLFDDEQEEKGILDVKNSIPYSPLDQLSENELQLYKESNQALEFGHTLEDQIQGQIDAGFLIAGFYEDDFGGRRLIDRYTQTFIATKAIKTK</sequence>
<dbReference type="EMBL" id="WMEY01000005">
    <property type="protein sequence ID" value="MYL64906.1"/>
    <property type="molecule type" value="Genomic_DNA"/>
</dbReference>
<keyword evidence="2" id="KW-0808">Transferase</keyword>
<dbReference type="SUPFAM" id="SSF53335">
    <property type="entry name" value="S-adenosyl-L-methionine-dependent methyltransferases"/>
    <property type="match status" value="1"/>
</dbReference>
<accession>A0A845F2K3</accession>
<feature type="domain" description="Methyltransferase type 11" evidence="1">
    <location>
        <begin position="62"/>
        <end position="157"/>
    </location>
</feature>
<keyword evidence="2" id="KW-0489">Methyltransferase</keyword>
<dbReference type="InterPro" id="IPR029063">
    <property type="entry name" value="SAM-dependent_MTases_sf"/>
</dbReference>
<dbReference type="Gene3D" id="3.40.50.150">
    <property type="entry name" value="Vaccinia Virus protein VP39"/>
    <property type="match status" value="1"/>
</dbReference>
<protein>
    <submittedName>
        <fullName evidence="2">Methyltransferase domain-containing protein</fullName>
    </submittedName>
</protein>
<dbReference type="AlphaFoldDB" id="A0A845F2K3"/>
<proteinExistence type="predicted"/>
<dbReference type="CDD" id="cd02440">
    <property type="entry name" value="AdoMet_MTases"/>
    <property type="match status" value="1"/>
</dbReference>
<evidence type="ECO:0000259" key="1">
    <source>
        <dbReference type="Pfam" id="PF08241"/>
    </source>
</evidence>
<reference evidence="2 3" key="1">
    <citation type="submission" date="2019-11" db="EMBL/GenBank/DDBJ databases">
        <title>Genome sequences of 17 halophilic strains isolated from different environments.</title>
        <authorList>
            <person name="Furrow R.E."/>
        </authorList>
    </citation>
    <scope>NUCLEOTIDE SEQUENCE [LARGE SCALE GENOMIC DNA]</scope>
    <source>
        <strain evidence="2 3">22506_14_FS</strain>
    </source>
</reference>
<comment type="caution">
    <text evidence="2">The sequence shown here is derived from an EMBL/GenBank/DDBJ whole genome shotgun (WGS) entry which is preliminary data.</text>
</comment>
<dbReference type="RefSeq" id="WP_160920303.1">
    <property type="nucleotide sequence ID" value="NZ_WMEY01000005.1"/>
</dbReference>
<dbReference type="GO" id="GO:0008757">
    <property type="term" value="F:S-adenosylmethionine-dependent methyltransferase activity"/>
    <property type="evidence" value="ECO:0007669"/>
    <property type="project" value="InterPro"/>
</dbReference>
<evidence type="ECO:0000313" key="2">
    <source>
        <dbReference type="EMBL" id="MYL64906.1"/>
    </source>
</evidence>
<dbReference type="Pfam" id="PF08241">
    <property type="entry name" value="Methyltransf_11"/>
    <property type="match status" value="1"/>
</dbReference>
<evidence type="ECO:0000313" key="3">
    <source>
        <dbReference type="Proteomes" id="UP000447833"/>
    </source>
</evidence>
<gene>
    <name evidence="2" type="ORF">GLW07_16220</name>
</gene>
<organism evidence="2 3">
    <name type="scientific">Guptibacillus hwajinpoensis</name>
    <dbReference type="NCBI Taxonomy" id="208199"/>
    <lineage>
        <taxon>Bacteria</taxon>
        <taxon>Bacillati</taxon>
        <taxon>Bacillota</taxon>
        <taxon>Bacilli</taxon>
        <taxon>Bacillales</taxon>
        <taxon>Guptibacillaceae</taxon>
        <taxon>Guptibacillus</taxon>
    </lineage>
</organism>
<dbReference type="Proteomes" id="UP000447833">
    <property type="component" value="Unassembled WGS sequence"/>
</dbReference>